<dbReference type="InterPro" id="IPR016186">
    <property type="entry name" value="C-type_lectin-like/link_sf"/>
</dbReference>
<proteinExistence type="predicted"/>
<gene>
    <name evidence="1" type="ORF">Hamer_G023351</name>
</gene>
<reference evidence="1" key="1">
    <citation type="journal article" date="2021" name="Sci. Adv.">
        <title>The American lobster genome reveals insights on longevity, neural, and immune adaptations.</title>
        <authorList>
            <person name="Polinski J.M."/>
            <person name="Zimin A.V."/>
            <person name="Clark K.F."/>
            <person name="Kohn A.B."/>
            <person name="Sadowski N."/>
            <person name="Timp W."/>
            <person name="Ptitsyn A."/>
            <person name="Khanna P."/>
            <person name="Romanova D.Y."/>
            <person name="Williams P."/>
            <person name="Greenwood S.J."/>
            <person name="Moroz L.L."/>
            <person name="Walt D.R."/>
            <person name="Bodnar A.G."/>
        </authorList>
    </citation>
    <scope>NUCLEOTIDE SEQUENCE</scope>
    <source>
        <strain evidence="1">GMGI-L3</strain>
    </source>
</reference>
<dbReference type="CDD" id="cd00037">
    <property type="entry name" value="CLECT"/>
    <property type="match status" value="1"/>
</dbReference>
<dbReference type="InterPro" id="IPR016187">
    <property type="entry name" value="CTDL_fold"/>
</dbReference>
<comment type="caution">
    <text evidence="1">The sequence shown here is derived from an EMBL/GenBank/DDBJ whole genome shotgun (WGS) entry which is preliminary data.</text>
</comment>
<dbReference type="Proteomes" id="UP000747542">
    <property type="component" value="Unassembled WGS sequence"/>
</dbReference>
<dbReference type="Gene3D" id="3.10.100.10">
    <property type="entry name" value="Mannose-Binding Protein A, subunit A"/>
    <property type="match status" value="1"/>
</dbReference>
<organism evidence="1 2">
    <name type="scientific">Homarus americanus</name>
    <name type="common">American lobster</name>
    <dbReference type="NCBI Taxonomy" id="6706"/>
    <lineage>
        <taxon>Eukaryota</taxon>
        <taxon>Metazoa</taxon>
        <taxon>Ecdysozoa</taxon>
        <taxon>Arthropoda</taxon>
        <taxon>Crustacea</taxon>
        <taxon>Multicrustacea</taxon>
        <taxon>Malacostraca</taxon>
        <taxon>Eumalacostraca</taxon>
        <taxon>Eucarida</taxon>
        <taxon>Decapoda</taxon>
        <taxon>Pleocyemata</taxon>
        <taxon>Astacidea</taxon>
        <taxon>Nephropoidea</taxon>
        <taxon>Nephropidae</taxon>
        <taxon>Homarus</taxon>
    </lineage>
</organism>
<dbReference type="AlphaFoldDB" id="A0A8J5N7S9"/>
<evidence type="ECO:0000313" key="2">
    <source>
        <dbReference type="Proteomes" id="UP000747542"/>
    </source>
</evidence>
<dbReference type="EMBL" id="JAHLQT010006876">
    <property type="protein sequence ID" value="KAG7174802.1"/>
    <property type="molecule type" value="Genomic_DNA"/>
</dbReference>
<sequence length="206" mass="22954">MGWWSHVDTLLGRLKVTLCVVLMWACITLVASLPPSISYNVSPLYANHLVAKGKILSMADVYSSVAKTKPYSLPSGNYSMWEDNMLYLIVPKWMNFTSAKALCAQIPGHRLAITKSVVQYNALDKMALQTGFEMWVDLTKASEMSPVVWGDGEEFAKTGAATVEEYLQNGLEFPVAFRTYTDILDDKSLSHKAYPLCQANPMGLDW</sequence>
<protein>
    <submittedName>
        <fullName evidence="1">Uncharacterized protein</fullName>
    </submittedName>
</protein>
<evidence type="ECO:0000313" key="1">
    <source>
        <dbReference type="EMBL" id="KAG7174802.1"/>
    </source>
</evidence>
<keyword evidence="2" id="KW-1185">Reference proteome</keyword>
<accession>A0A8J5N7S9</accession>
<dbReference type="SUPFAM" id="SSF56436">
    <property type="entry name" value="C-type lectin-like"/>
    <property type="match status" value="1"/>
</dbReference>
<name>A0A8J5N7S9_HOMAM</name>